<keyword evidence="5 9" id="KW-0808">Transferase</keyword>
<dbReference type="UniPathway" id="UPA00047">
    <property type="reaction ID" value="UER00066"/>
</dbReference>
<evidence type="ECO:0000256" key="5">
    <source>
        <dbReference type="ARBA" id="ARBA00022679"/>
    </source>
</evidence>
<evidence type="ECO:0000256" key="7">
    <source>
        <dbReference type="ARBA" id="ARBA00048263"/>
    </source>
</evidence>
<evidence type="ECO:0000256" key="2">
    <source>
        <dbReference type="ARBA" id="ARBA00006154"/>
    </source>
</evidence>
<dbReference type="EC" id="2.3.3.21" evidence="8"/>
<dbReference type="PROSITE" id="PS00815">
    <property type="entry name" value="AIPM_HOMOCIT_SYNTH_1"/>
    <property type="match status" value="1"/>
</dbReference>
<dbReference type="GO" id="GO:0009097">
    <property type="term" value="P:isoleucine biosynthetic process"/>
    <property type="evidence" value="ECO:0007669"/>
    <property type="project" value="UniProtKB-UniRule"/>
</dbReference>
<organism evidence="11 12">
    <name type="scientific">Serinibacter salmoneus</name>
    <dbReference type="NCBI Taxonomy" id="556530"/>
    <lineage>
        <taxon>Bacteria</taxon>
        <taxon>Bacillati</taxon>
        <taxon>Actinomycetota</taxon>
        <taxon>Actinomycetes</taxon>
        <taxon>Micrococcales</taxon>
        <taxon>Beutenbergiaceae</taxon>
        <taxon>Serinibacter</taxon>
    </lineage>
</organism>
<dbReference type="Proteomes" id="UP000224915">
    <property type="component" value="Unassembled WGS sequence"/>
</dbReference>
<name>A0A2A9D0P3_9MICO</name>
<dbReference type="SMART" id="SM00917">
    <property type="entry name" value="LeuA_dimer"/>
    <property type="match status" value="1"/>
</dbReference>
<dbReference type="AlphaFoldDB" id="A0A2A9D0P3"/>
<dbReference type="Gene3D" id="3.30.160.270">
    <property type="match status" value="1"/>
</dbReference>
<dbReference type="InterPro" id="IPR000891">
    <property type="entry name" value="PYR_CT"/>
</dbReference>
<evidence type="ECO:0000256" key="6">
    <source>
        <dbReference type="ARBA" id="ARBA00023304"/>
    </source>
</evidence>
<comment type="similarity">
    <text evidence="2 9">Belongs to the alpha-IPM synthase/homocitrate synthase family.</text>
</comment>
<comment type="caution">
    <text evidence="11">The sequence shown here is derived from an EMBL/GenBank/DDBJ whole genome shotgun (WGS) entry which is preliminary data.</text>
</comment>
<dbReference type="CDD" id="cd07941">
    <property type="entry name" value="DRE_TIM_LeuA3"/>
    <property type="match status" value="1"/>
</dbReference>
<dbReference type="InterPro" id="IPR054691">
    <property type="entry name" value="LeuA/HCS_post-cat"/>
</dbReference>
<accession>A0A2A9D0P3</accession>
<evidence type="ECO:0000256" key="1">
    <source>
        <dbReference type="ARBA" id="ARBA00004743"/>
    </source>
</evidence>
<dbReference type="Pfam" id="PF22617">
    <property type="entry name" value="HCS_D2"/>
    <property type="match status" value="1"/>
</dbReference>
<comment type="catalytic activity">
    <reaction evidence="7">
        <text>pyruvate + acetyl-CoA + H2O = (3R)-citramalate + CoA + H(+)</text>
        <dbReference type="Rhea" id="RHEA:19045"/>
        <dbReference type="ChEBI" id="CHEBI:15361"/>
        <dbReference type="ChEBI" id="CHEBI:15377"/>
        <dbReference type="ChEBI" id="CHEBI:15378"/>
        <dbReference type="ChEBI" id="CHEBI:30934"/>
        <dbReference type="ChEBI" id="CHEBI:57287"/>
        <dbReference type="ChEBI" id="CHEBI:57288"/>
        <dbReference type="EC" id="2.3.3.21"/>
    </reaction>
</comment>
<dbReference type="PROSITE" id="PS50991">
    <property type="entry name" value="PYR_CT"/>
    <property type="match status" value="1"/>
</dbReference>
<reference evidence="11 12" key="1">
    <citation type="submission" date="2017-10" db="EMBL/GenBank/DDBJ databases">
        <title>Sequencing the genomes of 1000 actinobacteria strains.</title>
        <authorList>
            <person name="Klenk H.-P."/>
        </authorList>
    </citation>
    <scope>NUCLEOTIDE SEQUENCE [LARGE SCALE GENOMIC DNA]</scope>
    <source>
        <strain evidence="11 12">DSM 21801</strain>
    </source>
</reference>
<dbReference type="InterPro" id="IPR036230">
    <property type="entry name" value="LeuA_allosteric_dom_sf"/>
</dbReference>
<keyword evidence="3" id="KW-0028">Amino-acid biosynthesis</keyword>
<gene>
    <name evidence="11" type="ORF">ATL40_1802</name>
</gene>
<dbReference type="InterPro" id="IPR002034">
    <property type="entry name" value="AIPM/Hcit_synth_CS"/>
</dbReference>
<evidence type="ECO:0000256" key="3">
    <source>
        <dbReference type="ARBA" id="ARBA00022605"/>
    </source>
</evidence>
<dbReference type="OrthoDB" id="9803573at2"/>
<keyword evidence="12" id="KW-1185">Reference proteome</keyword>
<dbReference type="InterPro" id="IPR013785">
    <property type="entry name" value="Aldolase_TIM"/>
</dbReference>
<dbReference type="PANTHER" id="PTHR43538">
    <property type="entry name" value="ALPHA-IPM SYNTHASE/HOMOCITRATE SYNTHASE"/>
    <property type="match status" value="1"/>
</dbReference>
<keyword evidence="6" id="KW-0100">Branched-chain amino acid biosynthesis</keyword>
<evidence type="ECO:0000313" key="11">
    <source>
        <dbReference type="EMBL" id="PFG20213.1"/>
    </source>
</evidence>
<evidence type="ECO:0000259" key="10">
    <source>
        <dbReference type="PROSITE" id="PS50991"/>
    </source>
</evidence>
<evidence type="ECO:0000313" key="12">
    <source>
        <dbReference type="Proteomes" id="UP000224915"/>
    </source>
</evidence>
<keyword evidence="4" id="KW-0412">Isoleucine biosynthesis</keyword>
<dbReference type="SUPFAM" id="SSF110921">
    <property type="entry name" value="2-isopropylmalate synthase LeuA, allosteric (dimerisation) domain"/>
    <property type="match status" value="1"/>
</dbReference>
<dbReference type="InterPro" id="IPR013709">
    <property type="entry name" value="2-isopropylmalate_synth_dimer"/>
</dbReference>
<dbReference type="Pfam" id="PF08502">
    <property type="entry name" value="LeuA_dimer"/>
    <property type="match status" value="1"/>
</dbReference>
<dbReference type="GO" id="GO:0003852">
    <property type="term" value="F:2-isopropylmalate synthase activity"/>
    <property type="evidence" value="ECO:0007669"/>
    <property type="project" value="InterPro"/>
</dbReference>
<evidence type="ECO:0000256" key="4">
    <source>
        <dbReference type="ARBA" id="ARBA00022624"/>
    </source>
</evidence>
<dbReference type="InterPro" id="IPR005675">
    <property type="entry name" value="Citramal_synthase"/>
</dbReference>
<dbReference type="Gene3D" id="3.20.20.70">
    <property type="entry name" value="Aldolase class I"/>
    <property type="match status" value="1"/>
</dbReference>
<evidence type="ECO:0000256" key="8">
    <source>
        <dbReference type="NCBIfam" id="TIGR00977"/>
    </source>
</evidence>
<dbReference type="PANTHER" id="PTHR43538:SF1">
    <property type="entry name" value="(R)-CITRAMALATE SYNTHASE"/>
    <property type="match status" value="1"/>
</dbReference>
<sequence length="536" mass="57237">MTTPLALDGTVVEMYDTTLRDGAQQEGMNLTVADKMAIAPMLDALGVGVIEGGWPGAIPKDTEFFRLAAKELDFASAQLAAFGSTRKAGTSAHQDTQVRALLDSEAPVITLVAKSDIRHVERALRTTPEENLAMIADSVRYLVGEGRRVILDAEHFFDGYVFDPSYAMRAVATAFEAGASDVVLCDTNGGMLPDWVHRIVTEVRAATDGRLGIHAHNDSGCAVANSVAAVAAGARHVQGTVNGYGERTGNADLLAVAANLELKLGARCLPEGKLADATHTAHAISEVTNIPPYTRQPYVGSSAFAHKAGLHASAIRVDPDLYQHIDPTLVGNDMRMLVSDMAGRASIELKGRELGFDLAGRPEILGRVVDRVKESEAQGYTYDAADASFALMLHEEVGGERPRYFQMESWRASVHFTEAIGGDGECEATVKLRAGGSRVVRTGEGNGPVNALDHALREALVGVYPEIEQFELTDFRVRLLDTSHGTDAVTRVLIQTSSGAETWSTVGVGPNILEAAYEALVDSLVYGLLQAGVDPR</sequence>
<dbReference type="EMBL" id="PDJD01000001">
    <property type="protein sequence ID" value="PFG20213.1"/>
    <property type="molecule type" value="Genomic_DNA"/>
</dbReference>
<dbReference type="RefSeq" id="WP_098469230.1">
    <property type="nucleotide sequence ID" value="NZ_PDJD01000001.1"/>
</dbReference>
<evidence type="ECO:0000256" key="9">
    <source>
        <dbReference type="RuleBase" id="RU003523"/>
    </source>
</evidence>
<feature type="domain" description="Pyruvate carboxyltransferase" evidence="10">
    <location>
        <begin position="12"/>
        <end position="275"/>
    </location>
</feature>
<dbReference type="Gene3D" id="1.10.238.260">
    <property type="match status" value="1"/>
</dbReference>
<dbReference type="SUPFAM" id="SSF51569">
    <property type="entry name" value="Aldolase"/>
    <property type="match status" value="1"/>
</dbReference>
<dbReference type="NCBIfam" id="TIGR00977">
    <property type="entry name" value="citramal_synth"/>
    <property type="match status" value="1"/>
</dbReference>
<dbReference type="GO" id="GO:0009098">
    <property type="term" value="P:L-leucine biosynthetic process"/>
    <property type="evidence" value="ECO:0007669"/>
    <property type="project" value="InterPro"/>
</dbReference>
<proteinExistence type="inferred from homology"/>
<dbReference type="GO" id="GO:0043714">
    <property type="term" value="F:(R)-citramalate synthase activity"/>
    <property type="evidence" value="ECO:0007669"/>
    <property type="project" value="UniProtKB-UniRule"/>
</dbReference>
<comment type="pathway">
    <text evidence="1">Amino-acid biosynthesis; L-isoleucine biosynthesis; 2-oxobutanoate from pyruvate: step 1/3.</text>
</comment>
<dbReference type="Pfam" id="PF00682">
    <property type="entry name" value="HMGL-like"/>
    <property type="match status" value="1"/>
</dbReference>
<protein>
    <recommendedName>
        <fullName evidence="8">Citramalate synthase</fullName>
        <ecNumber evidence="8">2.3.3.21</ecNumber>
    </recommendedName>
</protein>
<dbReference type="PROSITE" id="PS00816">
    <property type="entry name" value="AIPM_HOMOCIT_SYNTH_2"/>
    <property type="match status" value="1"/>
</dbReference>